<keyword evidence="3" id="KW-1003">Cell membrane</keyword>
<dbReference type="SUPFAM" id="SSF52058">
    <property type="entry name" value="L domain-like"/>
    <property type="match status" value="4"/>
</dbReference>
<dbReference type="GO" id="GO:0005886">
    <property type="term" value="C:plasma membrane"/>
    <property type="evidence" value="ECO:0007669"/>
    <property type="project" value="UniProtKB-SubCell"/>
</dbReference>
<dbReference type="EMBL" id="KK914699">
    <property type="protein sequence ID" value="KDP30191.1"/>
    <property type="molecule type" value="Genomic_DNA"/>
</dbReference>
<evidence type="ECO:0000256" key="12">
    <source>
        <dbReference type="SAM" id="Phobius"/>
    </source>
</evidence>
<dbReference type="InterPro" id="IPR032675">
    <property type="entry name" value="LRR_dom_sf"/>
</dbReference>
<keyword evidence="7" id="KW-0677">Repeat</keyword>
<proteinExistence type="inferred from homology"/>
<keyword evidence="14" id="KW-1185">Reference proteome</keyword>
<comment type="similarity">
    <text evidence="2">Belongs to the RLP family.</text>
</comment>
<dbReference type="Pfam" id="PF13855">
    <property type="entry name" value="LRR_8"/>
    <property type="match status" value="2"/>
</dbReference>
<sequence>MAAWGSVENCCNWTRVECNHNTGEVDELDLYGVQYSNSEEWYLNASLFLPFHKLKVLDLGSNNIAGWIKNKELRTLKSLEELDLSGNNNITKFVDSPDKRSLSNLSLLLDSITIDGRSHLVESLGKFPYLKALSLRFCEIFNATSFGQDLLNFKNLEHLDLSYSTIESGFHLQSIGMMRNLKTISLQYCELTGSIPTDRGLCELKYLQQLDLSGNQFNGSLPWCLANLTSLKLLDLSYNNFIGDVALSPLRSLTSLEHINLFGNLFQIPISLSPFFNHSKLNYLDCQDNKIYVAMDDHNLTPKFQLDILKLSSYHLYGSGKLPGFLHHQYNLQVVDLSHNRIQGNFPNWLLENNTKLEQLHLANNSLSGSFQLPTHSLLNLSILDVSDNCLYGYLPKKMGIYFPKLRDLNMRRNGLNGNIPSSLGNMSLLTKLDLSDNNLSGSIPEQLIMGCISLDELILSDNSLQGQIFPESANLEYLEKLLLDGNRLSTSIPNSLSNCTSLTIFDVSGNHLFGNIPKWIGNMSSLEILDLSLNSISGSLPSNFCPNSYLREIYLAKNKLQGSLRNVFSDCYRLKGLDISHNKLIGNIPTWIVNISTLSYILLSHNNFIGELPIKLCGLQELSLIDFSHNNLFGHILPCLTLHSDWSREPELQPPYPSPMQPLEFTNKNATYSYQWETLLYLSGIDFSCNKFSGEIPPEIENLSEIQVLNLSHNILTGPIPQTFSNLRQIESLDLSYNNLEGKIPSQLTQLYFLAIFSVAHNNLSGKTPERVGQFATFEQGSYEGNSFLCGLPLPKPCDTTTSPPLMPTTSTDEKEENGFIDMGVFYVSFVVSYIIVLLGIVAILYINPYWRRVWFYYIELTTTNCYYFFVDNISLLSKFGVS</sequence>
<dbReference type="PANTHER" id="PTHR48062:SF21">
    <property type="entry name" value="RECEPTOR-LIKE PROTEIN 12"/>
    <property type="match status" value="1"/>
</dbReference>
<dbReference type="FunFam" id="3.80.10.10:FF:000041">
    <property type="entry name" value="LRR receptor-like serine/threonine-protein kinase ERECTA"/>
    <property type="match status" value="1"/>
</dbReference>
<name>A0A067K1U5_JATCU</name>
<keyword evidence="10" id="KW-0675">Receptor</keyword>
<dbReference type="Gene3D" id="3.80.10.10">
    <property type="entry name" value="Ribonuclease Inhibitor"/>
    <property type="match status" value="4"/>
</dbReference>
<gene>
    <name evidence="13" type="ORF">JCGZ_16973</name>
</gene>
<dbReference type="InterPro" id="IPR051502">
    <property type="entry name" value="RLP_Defense_Trigger"/>
</dbReference>
<keyword evidence="5 12" id="KW-0812">Transmembrane</keyword>
<keyword evidence="4" id="KW-0433">Leucine-rich repeat</keyword>
<dbReference type="FunFam" id="3.80.10.10:FF:000095">
    <property type="entry name" value="LRR receptor-like serine/threonine-protein kinase GSO1"/>
    <property type="match status" value="1"/>
</dbReference>
<evidence type="ECO:0000256" key="6">
    <source>
        <dbReference type="ARBA" id="ARBA00022729"/>
    </source>
</evidence>
<dbReference type="InterPro" id="IPR003591">
    <property type="entry name" value="Leu-rich_rpt_typical-subtyp"/>
</dbReference>
<evidence type="ECO:0000256" key="7">
    <source>
        <dbReference type="ARBA" id="ARBA00022737"/>
    </source>
</evidence>
<keyword evidence="9 12" id="KW-0472">Membrane</keyword>
<accession>A0A067K1U5</accession>
<keyword evidence="6" id="KW-0732">Signal</keyword>
<dbReference type="SMART" id="SM00369">
    <property type="entry name" value="LRR_TYP"/>
    <property type="match status" value="7"/>
</dbReference>
<evidence type="ECO:0000256" key="3">
    <source>
        <dbReference type="ARBA" id="ARBA00022475"/>
    </source>
</evidence>
<dbReference type="Pfam" id="PF12799">
    <property type="entry name" value="LRR_4"/>
    <property type="match status" value="1"/>
</dbReference>
<evidence type="ECO:0000256" key="2">
    <source>
        <dbReference type="ARBA" id="ARBA00009592"/>
    </source>
</evidence>
<dbReference type="PANTHER" id="PTHR48062">
    <property type="entry name" value="RECEPTOR-LIKE PROTEIN 14"/>
    <property type="match status" value="1"/>
</dbReference>
<evidence type="ECO:0000256" key="1">
    <source>
        <dbReference type="ARBA" id="ARBA00004251"/>
    </source>
</evidence>
<dbReference type="InterPro" id="IPR001611">
    <property type="entry name" value="Leu-rich_rpt"/>
</dbReference>
<keyword evidence="8 12" id="KW-1133">Transmembrane helix</keyword>
<dbReference type="OrthoDB" id="827707at2759"/>
<evidence type="ECO:0000256" key="10">
    <source>
        <dbReference type="ARBA" id="ARBA00023170"/>
    </source>
</evidence>
<comment type="subcellular location">
    <subcellularLocation>
        <location evidence="1">Cell membrane</location>
        <topology evidence="1">Single-pass type I membrane protein</topology>
    </subcellularLocation>
</comment>
<dbReference type="InterPro" id="IPR025875">
    <property type="entry name" value="Leu-rich_rpt_4"/>
</dbReference>
<evidence type="ECO:0000313" key="13">
    <source>
        <dbReference type="EMBL" id="KDP30191.1"/>
    </source>
</evidence>
<reference evidence="13 14" key="1">
    <citation type="journal article" date="2014" name="PLoS ONE">
        <title>Global Analysis of Gene Expression Profiles in Physic Nut (Jatropha curcas L.) Seedlings Exposed to Salt Stress.</title>
        <authorList>
            <person name="Zhang L."/>
            <person name="Zhang C."/>
            <person name="Wu P."/>
            <person name="Chen Y."/>
            <person name="Li M."/>
            <person name="Jiang H."/>
            <person name="Wu G."/>
        </authorList>
    </citation>
    <scope>NUCLEOTIDE SEQUENCE [LARGE SCALE GENOMIC DNA]</scope>
    <source>
        <strain evidence="14">cv. GZQX0401</strain>
        <tissue evidence="13">Young leaves</tissue>
    </source>
</reference>
<dbReference type="FunFam" id="3.80.10.10:FF:000111">
    <property type="entry name" value="LRR receptor-like serine/threonine-protein kinase ERECTA"/>
    <property type="match status" value="1"/>
</dbReference>
<dbReference type="AlphaFoldDB" id="A0A067K1U5"/>
<evidence type="ECO:0000256" key="5">
    <source>
        <dbReference type="ARBA" id="ARBA00022692"/>
    </source>
</evidence>
<feature type="transmembrane region" description="Helical" evidence="12">
    <location>
        <begin position="826"/>
        <end position="848"/>
    </location>
</feature>
<dbReference type="Pfam" id="PF00560">
    <property type="entry name" value="LRR_1"/>
    <property type="match status" value="7"/>
</dbReference>
<keyword evidence="11" id="KW-0325">Glycoprotein</keyword>
<dbReference type="PRINTS" id="PR00019">
    <property type="entry name" value="LEURICHRPT"/>
</dbReference>
<dbReference type="STRING" id="180498.A0A067K1U5"/>
<evidence type="ECO:0000313" key="14">
    <source>
        <dbReference type="Proteomes" id="UP000027138"/>
    </source>
</evidence>
<dbReference type="Proteomes" id="UP000027138">
    <property type="component" value="Unassembled WGS sequence"/>
</dbReference>
<evidence type="ECO:0000256" key="11">
    <source>
        <dbReference type="ARBA" id="ARBA00023180"/>
    </source>
</evidence>
<evidence type="ECO:0000256" key="8">
    <source>
        <dbReference type="ARBA" id="ARBA00022989"/>
    </source>
</evidence>
<protein>
    <recommendedName>
        <fullName evidence="15">Leucine-rich repeat-containing N-terminal plant-type domain-containing protein</fullName>
    </recommendedName>
</protein>
<evidence type="ECO:0000256" key="9">
    <source>
        <dbReference type="ARBA" id="ARBA00023136"/>
    </source>
</evidence>
<organism evidence="13 14">
    <name type="scientific">Jatropha curcas</name>
    <name type="common">Barbados nut</name>
    <dbReference type="NCBI Taxonomy" id="180498"/>
    <lineage>
        <taxon>Eukaryota</taxon>
        <taxon>Viridiplantae</taxon>
        <taxon>Streptophyta</taxon>
        <taxon>Embryophyta</taxon>
        <taxon>Tracheophyta</taxon>
        <taxon>Spermatophyta</taxon>
        <taxon>Magnoliopsida</taxon>
        <taxon>eudicotyledons</taxon>
        <taxon>Gunneridae</taxon>
        <taxon>Pentapetalae</taxon>
        <taxon>rosids</taxon>
        <taxon>fabids</taxon>
        <taxon>Malpighiales</taxon>
        <taxon>Euphorbiaceae</taxon>
        <taxon>Crotonoideae</taxon>
        <taxon>Jatropheae</taxon>
        <taxon>Jatropha</taxon>
    </lineage>
</organism>
<feature type="transmembrane region" description="Helical" evidence="12">
    <location>
        <begin position="855"/>
        <end position="872"/>
    </location>
</feature>
<evidence type="ECO:0000256" key="4">
    <source>
        <dbReference type="ARBA" id="ARBA00022614"/>
    </source>
</evidence>
<evidence type="ECO:0008006" key="15">
    <source>
        <dbReference type="Google" id="ProtNLM"/>
    </source>
</evidence>